<gene>
    <name evidence="3" type="ORF">CCAE0312_LOCUS9808</name>
</gene>
<organism evidence="3">
    <name type="scientific">Compsopogon caeruleus</name>
    <dbReference type="NCBI Taxonomy" id="31354"/>
    <lineage>
        <taxon>Eukaryota</taxon>
        <taxon>Rhodophyta</taxon>
        <taxon>Compsopogonophyceae</taxon>
        <taxon>Compsopogonales</taxon>
        <taxon>Compsopogonaceae</taxon>
        <taxon>Compsopogon</taxon>
    </lineage>
</organism>
<reference evidence="3" key="1">
    <citation type="submission" date="2021-01" db="EMBL/GenBank/DDBJ databases">
        <authorList>
            <person name="Corre E."/>
            <person name="Pelletier E."/>
            <person name="Niang G."/>
            <person name="Scheremetjew M."/>
            <person name="Finn R."/>
            <person name="Kale V."/>
            <person name="Holt S."/>
            <person name="Cochrane G."/>
            <person name="Meng A."/>
            <person name="Brown T."/>
            <person name="Cohen L."/>
        </authorList>
    </citation>
    <scope>NUCLEOTIDE SEQUENCE</scope>
    <source>
        <strain evidence="3">SAG 36.94</strain>
    </source>
</reference>
<proteinExistence type="predicted"/>
<dbReference type="SMART" id="SM00320">
    <property type="entry name" value="WD40"/>
    <property type="match status" value="4"/>
</dbReference>
<accession>A0A7S1TIB2</accession>
<dbReference type="Gene3D" id="2.130.10.10">
    <property type="entry name" value="YVTN repeat-like/Quinoprotein amine dehydrogenase"/>
    <property type="match status" value="2"/>
</dbReference>
<dbReference type="AlphaFoldDB" id="A0A7S1TIB2"/>
<evidence type="ECO:0000256" key="1">
    <source>
        <dbReference type="PROSITE-ProRule" id="PRU00221"/>
    </source>
</evidence>
<dbReference type="InterPro" id="IPR001680">
    <property type="entry name" value="WD40_rpt"/>
</dbReference>
<dbReference type="SUPFAM" id="SSF50978">
    <property type="entry name" value="WD40 repeat-like"/>
    <property type="match status" value="2"/>
</dbReference>
<protein>
    <submittedName>
        <fullName evidence="3">Uncharacterized protein</fullName>
    </submittedName>
</protein>
<dbReference type="PROSITE" id="PS50082">
    <property type="entry name" value="WD_REPEATS_2"/>
    <property type="match status" value="1"/>
</dbReference>
<feature type="region of interest" description="Disordered" evidence="2">
    <location>
        <begin position="700"/>
        <end position="723"/>
    </location>
</feature>
<name>A0A7S1TIB2_9RHOD</name>
<sequence>MNVVVPPAPTSELGPGSCSVTISVDNHLVAVATRNVVSLFAAPGLSWVGEIRPGSSSTYVQESRIRCLRFNAALGLTHLLAGASSQGYVHIWDVDSRREFARAEPGPRGSHVVHAMDFGDPQEAPHIMVWISVDDAATHQNHAIVYASDLSNRAAKPLLHATGRILLKHPARVVRCWKRYAFVGADDGVCAVIDLATFAILDIIQLCDAPIYDLERASSGILSVGADGILRLHRNALDSTEDVGVDVETPRWALLEGRIPKGAISLSFDEAGHLAYVSPHGNLYLKHLTCGEVSEPGVALLQNLSSSNIEALRTAVQSFCLMRDASAVVITTKRGTLETLFLQDGTVGAVVTCMTGFGLVADTCRGHWGILGSGDGSVRLIRTPRMEMETELVQLISPEKGCKAPCVSAVAISASEHGSVSFAFGRSGGQLVVGYIIELIASHEIHFENVQRYPTRVESIFFLEVGNGFGSRLVVFLHNRNMVLLEIERDNQGKVVLQGEQRVSLSFDGRVETISIRDSIFAGLSSSGDLLVGSAGDWTARGLQGKICHIQVVPRKGWDSLCTTTWTAMDVRAGEGNTVIVAIGARSGVVLVVKLTLDGRLSSKVISWKSHALSILGLRWSPQQHDNEESPWLLSVSEDGFGEARPPMDREESAVQIRGHAGGKVLCGAWIQGHESKRLVLTGGEDHSFRIWDLDKQPPPLATAHRARGSANYRGRGRGHSRH</sequence>
<dbReference type="InterPro" id="IPR011044">
    <property type="entry name" value="Quino_amine_DH_bsu"/>
</dbReference>
<dbReference type="InterPro" id="IPR036322">
    <property type="entry name" value="WD40_repeat_dom_sf"/>
</dbReference>
<keyword evidence="1" id="KW-0853">WD repeat</keyword>
<feature type="repeat" description="WD" evidence="1">
    <location>
        <begin position="678"/>
        <end position="695"/>
    </location>
</feature>
<dbReference type="EMBL" id="HBGH01017680">
    <property type="protein sequence ID" value="CAD9237709.1"/>
    <property type="molecule type" value="Transcribed_RNA"/>
</dbReference>
<dbReference type="SUPFAM" id="SSF50969">
    <property type="entry name" value="YVTN repeat-like/Quinoprotein amine dehydrogenase"/>
    <property type="match status" value="1"/>
</dbReference>
<dbReference type="InterPro" id="IPR015943">
    <property type="entry name" value="WD40/YVTN_repeat-like_dom_sf"/>
</dbReference>
<evidence type="ECO:0000256" key="2">
    <source>
        <dbReference type="SAM" id="MobiDB-lite"/>
    </source>
</evidence>
<evidence type="ECO:0000313" key="3">
    <source>
        <dbReference type="EMBL" id="CAD9237709.1"/>
    </source>
</evidence>